<sequence>MGTHGRAEELQRLTAHVLERRAVLVVGAPGAGRTHLLHHLSNQLDVAQVPHLLVRGSDGEAGIPLVAFAPLLARFQVDPGGDDQRSAIEVYTRLPPRVAASGLAVLVDDLPLLTRASQVLLAQLARAGAAVVATTHDLDTVPRAVLDDVGGPRGWLVEELGPLTDDAVLAMAADLLGDQLSAPSAASVLRHAGGNPFVVRELVANHGARPSTGPGGVELGPLRVTPRLADLVSRRLERLDAPAHTALELLSVTGPLPRTALDPQAVALLEEEGLLGHDDDAPPDAVGVADPLLPAVVVDGLDHDRRTQLLRRGAALLAGRPAWGDVEVRLLTRTAADVDPARLLEVAGRDLARGRAAAALELLDRLPSDATLRPAARLLRGAALSSEEQLTAAETELVAALATDDERTRLAAGHELGLLLAVRAQRPADAVTRVQAVLDTLVDPTRRRLLAGDLVKWRLMAGLPVESVPGSPHADETDHAAVVNGAVIGAMIASLDGAPAQARELVRTGTESLARTDTVPTYVGHLLRLSAYLADAFDGRLAAAEEVAHAHRRRAAQVADPSLGMWEYATAELALHAGRLTDAEVLVERAVRHLAWRDFTGLRPSATALRAAVLARRGDQDAAEALAASLPPEQVADVKVALHLARVRAQRYLVDGDPAGAGTELATVALQAIEQSHRHLGLLALDDAVLADPASAPDRSALLAEHVHPEAALGAVLLRRTRAIARGDAVELAEVASELERVGLPGRAAACLGTARELFERAGRGEAERRAHLRQLTVLADHDAVSWPPRNRPALLSPRELEVARLAAARLRSREIAERCGLSVRTVDNHLARVYRKLGVGGRDDLPDALAALGGSVVGHVVAAGVDGPPAAPEGPVTGPRADPSPDPRPEPQREEPRGPVAAE</sequence>
<dbReference type="InterPro" id="IPR016032">
    <property type="entry name" value="Sig_transdc_resp-reg_C-effctor"/>
</dbReference>
<organism evidence="3 4">
    <name type="scientific">Nocardioides marinus</name>
    <dbReference type="NCBI Taxonomy" id="374514"/>
    <lineage>
        <taxon>Bacteria</taxon>
        <taxon>Bacillati</taxon>
        <taxon>Actinomycetota</taxon>
        <taxon>Actinomycetes</taxon>
        <taxon>Propionibacteriales</taxon>
        <taxon>Nocardioidaceae</taxon>
        <taxon>Nocardioides</taxon>
    </lineage>
</organism>
<dbReference type="AlphaFoldDB" id="A0A7Y9YHP0"/>
<dbReference type="SUPFAM" id="SSF46894">
    <property type="entry name" value="C-terminal effector domain of the bipartite response regulators"/>
    <property type="match status" value="1"/>
</dbReference>
<dbReference type="GO" id="GO:0006355">
    <property type="term" value="P:regulation of DNA-templated transcription"/>
    <property type="evidence" value="ECO:0007669"/>
    <property type="project" value="InterPro"/>
</dbReference>
<dbReference type="EMBL" id="JACBZI010000001">
    <property type="protein sequence ID" value="NYI11879.1"/>
    <property type="molecule type" value="Genomic_DNA"/>
</dbReference>
<dbReference type="GO" id="GO:0003677">
    <property type="term" value="F:DNA binding"/>
    <property type="evidence" value="ECO:0007669"/>
    <property type="project" value="UniProtKB-KW"/>
</dbReference>
<gene>
    <name evidence="3" type="ORF">BKA05_003394</name>
</gene>
<comment type="caution">
    <text evidence="3">The sequence shown here is derived from an EMBL/GenBank/DDBJ whole genome shotgun (WGS) entry which is preliminary data.</text>
</comment>
<reference evidence="3 4" key="1">
    <citation type="submission" date="2020-07" db="EMBL/GenBank/DDBJ databases">
        <title>Sequencing the genomes of 1000 actinobacteria strains.</title>
        <authorList>
            <person name="Klenk H.-P."/>
        </authorList>
    </citation>
    <scope>NUCLEOTIDE SEQUENCE [LARGE SCALE GENOMIC DNA]</scope>
    <source>
        <strain evidence="3 4">DSM 18248</strain>
    </source>
</reference>
<dbReference type="CDD" id="cd06170">
    <property type="entry name" value="LuxR_C_like"/>
    <property type="match status" value="1"/>
</dbReference>
<keyword evidence="4" id="KW-1185">Reference proteome</keyword>
<evidence type="ECO:0000256" key="1">
    <source>
        <dbReference type="SAM" id="MobiDB-lite"/>
    </source>
</evidence>
<keyword evidence="3" id="KW-0238">DNA-binding</keyword>
<feature type="compositionally biased region" description="Basic and acidic residues" evidence="1">
    <location>
        <begin position="884"/>
        <end position="898"/>
    </location>
</feature>
<dbReference type="SUPFAM" id="SSF52540">
    <property type="entry name" value="P-loop containing nucleoside triphosphate hydrolases"/>
    <property type="match status" value="1"/>
</dbReference>
<dbReference type="PROSITE" id="PS50043">
    <property type="entry name" value="HTH_LUXR_2"/>
    <property type="match status" value="1"/>
</dbReference>
<dbReference type="Gene3D" id="1.10.10.10">
    <property type="entry name" value="Winged helix-like DNA-binding domain superfamily/Winged helix DNA-binding domain"/>
    <property type="match status" value="1"/>
</dbReference>
<accession>A0A7Y9YHP0</accession>
<protein>
    <submittedName>
        <fullName evidence="3">DNA-binding CsgD family transcriptional regulator</fullName>
    </submittedName>
</protein>
<dbReference type="Pfam" id="PF00196">
    <property type="entry name" value="GerE"/>
    <property type="match status" value="1"/>
</dbReference>
<proteinExistence type="predicted"/>
<feature type="compositionally biased region" description="Low complexity" evidence="1">
    <location>
        <begin position="865"/>
        <end position="882"/>
    </location>
</feature>
<dbReference type="Proteomes" id="UP000537326">
    <property type="component" value="Unassembled WGS sequence"/>
</dbReference>
<dbReference type="PRINTS" id="PR00038">
    <property type="entry name" value="HTHLUXR"/>
</dbReference>
<name>A0A7Y9YHP0_9ACTN</name>
<evidence type="ECO:0000313" key="4">
    <source>
        <dbReference type="Proteomes" id="UP000537326"/>
    </source>
</evidence>
<dbReference type="SMART" id="SM00421">
    <property type="entry name" value="HTH_LUXR"/>
    <property type="match status" value="1"/>
</dbReference>
<feature type="region of interest" description="Disordered" evidence="1">
    <location>
        <begin position="865"/>
        <end position="904"/>
    </location>
</feature>
<feature type="domain" description="HTH luxR-type" evidence="2">
    <location>
        <begin position="789"/>
        <end position="854"/>
    </location>
</feature>
<evidence type="ECO:0000313" key="3">
    <source>
        <dbReference type="EMBL" id="NYI11879.1"/>
    </source>
</evidence>
<dbReference type="InterPro" id="IPR036388">
    <property type="entry name" value="WH-like_DNA-bd_sf"/>
</dbReference>
<dbReference type="InterPro" id="IPR027417">
    <property type="entry name" value="P-loop_NTPase"/>
</dbReference>
<dbReference type="RefSeq" id="WP_179532506.1">
    <property type="nucleotide sequence ID" value="NZ_BAAAPP010000019.1"/>
</dbReference>
<evidence type="ECO:0000259" key="2">
    <source>
        <dbReference type="PROSITE" id="PS50043"/>
    </source>
</evidence>
<dbReference type="InterPro" id="IPR000792">
    <property type="entry name" value="Tscrpt_reg_LuxR_C"/>
</dbReference>